<evidence type="ECO:0000256" key="3">
    <source>
        <dbReference type="ARBA" id="ARBA00022449"/>
    </source>
</evidence>
<feature type="transmembrane region" description="Helical" evidence="9">
    <location>
        <begin position="387"/>
        <end position="409"/>
    </location>
</feature>
<keyword evidence="6 9" id="KW-1133">Transmembrane helix</keyword>
<dbReference type="RefSeq" id="WP_011187342.1">
    <property type="nucleotide sequence ID" value="NC_006138.1"/>
</dbReference>
<dbReference type="Proteomes" id="UP000000602">
    <property type="component" value="Chromosome"/>
</dbReference>
<dbReference type="OrthoDB" id="9762978at2"/>
<feature type="domain" description="Na+/H+ antiporter NhaC-like C-terminal" evidence="10">
    <location>
        <begin position="237"/>
        <end position="435"/>
    </location>
</feature>
<dbReference type="GO" id="GO:0005886">
    <property type="term" value="C:plasma membrane"/>
    <property type="evidence" value="ECO:0007669"/>
    <property type="project" value="UniProtKB-SubCell"/>
</dbReference>
<feature type="transmembrane region" description="Helical" evidence="9">
    <location>
        <begin position="12"/>
        <end position="32"/>
    </location>
</feature>
<feature type="transmembrane region" description="Helical" evidence="9">
    <location>
        <begin position="105"/>
        <end position="130"/>
    </location>
</feature>
<dbReference type="AlphaFoldDB" id="Q6AS49"/>
<feature type="transmembrane region" description="Helical" evidence="9">
    <location>
        <begin position="38"/>
        <end position="59"/>
    </location>
</feature>
<evidence type="ECO:0000259" key="10">
    <source>
        <dbReference type="Pfam" id="PF03553"/>
    </source>
</evidence>
<evidence type="ECO:0000256" key="6">
    <source>
        <dbReference type="ARBA" id="ARBA00022989"/>
    </source>
</evidence>
<feature type="domain" description="Na+/H+ antiporter NhaC-like C-terminal" evidence="10">
    <location>
        <begin position="27"/>
        <end position="218"/>
    </location>
</feature>
<gene>
    <name evidence="11" type="ordered locus">DP0097</name>
</gene>
<accession>Q6AS49</accession>
<evidence type="ECO:0000256" key="1">
    <source>
        <dbReference type="ARBA" id="ARBA00004651"/>
    </source>
</evidence>
<evidence type="ECO:0000313" key="11">
    <source>
        <dbReference type="EMBL" id="CAG34826.1"/>
    </source>
</evidence>
<dbReference type="STRING" id="177439.DP0097"/>
<dbReference type="eggNOG" id="COG1757">
    <property type="taxonomic scope" value="Bacteria"/>
</dbReference>
<organism evidence="11 12">
    <name type="scientific">Desulfotalea psychrophila (strain LSv54 / DSM 12343)</name>
    <dbReference type="NCBI Taxonomy" id="177439"/>
    <lineage>
        <taxon>Bacteria</taxon>
        <taxon>Pseudomonadati</taxon>
        <taxon>Thermodesulfobacteriota</taxon>
        <taxon>Desulfobulbia</taxon>
        <taxon>Desulfobulbales</taxon>
        <taxon>Desulfocapsaceae</taxon>
        <taxon>Desulfotalea</taxon>
    </lineage>
</organism>
<dbReference type="GO" id="GO:0015297">
    <property type="term" value="F:antiporter activity"/>
    <property type="evidence" value="ECO:0007669"/>
    <property type="project" value="UniProtKB-KW"/>
</dbReference>
<keyword evidence="3" id="KW-0050">Antiport</keyword>
<evidence type="ECO:0000256" key="9">
    <source>
        <dbReference type="SAM" id="Phobius"/>
    </source>
</evidence>
<evidence type="ECO:0000313" key="12">
    <source>
        <dbReference type="Proteomes" id="UP000000602"/>
    </source>
</evidence>
<feature type="transmembrane region" description="Helical" evidence="9">
    <location>
        <begin position="198"/>
        <end position="218"/>
    </location>
</feature>
<evidence type="ECO:0000256" key="5">
    <source>
        <dbReference type="ARBA" id="ARBA00022692"/>
    </source>
</evidence>
<keyword evidence="12" id="KW-1185">Reference proteome</keyword>
<keyword evidence="5 9" id="KW-0812">Transmembrane</keyword>
<feature type="transmembrane region" description="Helical" evidence="9">
    <location>
        <begin position="80"/>
        <end position="99"/>
    </location>
</feature>
<keyword evidence="2" id="KW-0813">Transport</keyword>
<comment type="similarity">
    <text evidence="8">Belongs to the NhaC Na(+)/H(+) (TC 2.A.35) antiporter family.</text>
</comment>
<evidence type="ECO:0000256" key="8">
    <source>
        <dbReference type="ARBA" id="ARBA00038435"/>
    </source>
</evidence>
<dbReference type="PANTHER" id="PTHR33451">
    <property type="entry name" value="MALATE-2H(+)/NA(+)-LACTATE ANTIPORTER"/>
    <property type="match status" value="1"/>
</dbReference>
<protein>
    <submittedName>
        <fullName evidence="11">Probable Na+/H+ antiporter</fullName>
    </submittedName>
</protein>
<name>Q6AS49_DESPS</name>
<dbReference type="InterPro" id="IPR052180">
    <property type="entry name" value="NhaC_Na-H+_Antiporter"/>
</dbReference>
<sequence>MDKNISSQPHFRALLPLGLFLTIFVGSGIYFQSQGTSFAFYQVAAPVAALPAIILSLFLSREKLGASVERFLQGAGHSDIMAMCMIYLLAGGFSSVAKATGGVDAVVGLAISVIPASFLLPGLFVVGALISTAMGTSMGTIAALAPIALGIAGEAGLSLPLTAGAVMSGAMFGDNLSIISDTTIAATRTQGCEMKDKFRVNVAVALPAAIITIIILLFQSQGTATPQVAGDNSLFLALPYLAILVMAVSGVNVFAVLLSGIILAGAAGFWMSPDFTLLIYVKEIYNGFTGMQEIFILSIFIGGLGELMKAQGGLLALEKMVSAGIKRVASGKGGTAIAEAGIGVLAFLTNLCTANNTVSILVTGSVAKNIAKENGVEPKRAAGTLDIFACICQGFIPWGAQILLAASIFKISPLTVVSNVYYCMMLFICVTISLLIPRKN</sequence>
<dbReference type="EMBL" id="CR522870">
    <property type="protein sequence ID" value="CAG34826.1"/>
    <property type="molecule type" value="Genomic_DNA"/>
</dbReference>
<evidence type="ECO:0000256" key="4">
    <source>
        <dbReference type="ARBA" id="ARBA00022475"/>
    </source>
</evidence>
<dbReference type="KEGG" id="dps:DP0097"/>
<feature type="transmembrane region" description="Helical" evidence="9">
    <location>
        <begin position="415"/>
        <end position="436"/>
    </location>
</feature>
<dbReference type="HOGENOM" id="CLU_043525_0_0_7"/>
<keyword evidence="7 9" id="KW-0472">Membrane</keyword>
<comment type="subcellular location">
    <subcellularLocation>
        <location evidence="1">Cell membrane</location>
        <topology evidence="1">Multi-pass membrane protein</topology>
    </subcellularLocation>
</comment>
<evidence type="ECO:0000256" key="2">
    <source>
        <dbReference type="ARBA" id="ARBA00022448"/>
    </source>
</evidence>
<proteinExistence type="inferred from homology"/>
<dbReference type="InterPro" id="IPR018461">
    <property type="entry name" value="Na/H_Antiport_NhaC-like_C"/>
</dbReference>
<feature type="transmembrane region" description="Helical" evidence="9">
    <location>
        <begin position="238"/>
        <end position="270"/>
    </location>
</feature>
<reference evidence="12" key="1">
    <citation type="journal article" date="2004" name="Environ. Microbiol.">
        <title>The genome of Desulfotalea psychrophila, a sulfate-reducing bacterium from permanently cold Arctic sediments.</title>
        <authorList>
            <person name="Rabus R."/>
            <person name="Ruepp A."/>
            <person name="Frickey T."/>
            <person name="Rattei T."/>
            <person name="Fartmann B."/>
            <person name="Stark M."/>
            <person name="Bauer M."/>
            <person name="Zibat A."/>
            <person name="Lombardot T."/>
            <person name="Becker I."/>
            <person name="Amann J."/>
            <person name="Gellner K."/>
            <person name="Teeling H."/>
            <person name="Leuschner W.D."/>
            <person name="Gloeckner F.-O."/>
            <person name="Lupas A.N."/>
            <person name="Amann R."/>
            <person name="Klenk H.-P."/>
        </authorList>
    </citation>
    <scope>NUCLEOTIDE SEQUENCE [LARGE SCALE GENOMIC DNA]</scope>
    <source>
        <strain evidence="12">DSM 12343 / LSv54</strain>
    </source>
</reference>
<keyword evidence="4" id="KW-1003">Cell membrane</keyword>
<dbReference type="Pfam" id="PF03553">
    <property type="entry name" value="Na_H_antiporter"/>
    <property type="match status" value="2"/>
</dbReference>
<evidence type="ECO:0000256" key="7">
    <source>
        <dbReference type="ARBA" id="ARBA00023136"/>
    </source>
</evidence>
<dbReference type="PANTHER" id="PTHR33451:SF5">
    <property type="entry name" value="NA+_H+ ANTIPORTER"/>
    <property type="match status" value="1"/>
</dbReference>